<reference evidence="3 4" key="2">
    <citation type="journal article" date="2013" name="PLoS Genet.">
        <title>Comparative genome structure, secondary metabolite, and effector coding capacity across Cochliobolus pathogens.</title>
        <authorList>
            <person name="Condon B.J."/>
            <person name="Leng Y."/>
            <person name="Wu D."/>
            <person name="Bushley K.E."/>
            <person name="Ohm R.A."/>
            <person name="Otillar R."/>
            <person name="Martin J."/>
            <person name="Schackwitz W."/>
            <person name="Grimwood J."/>
            <person name="MohdZainudin N."/>
            <person name="Xue C."/>
            <person name="Wang R."/>
            <person name="Manning V.A."/>
            <person name="Dhillon B."/>
            <person name="Tu Z.J."/>
            <person name="Steffenson B.J."/>
            <person name="Salamov A."/>
            <person name="Sun H."/>
            <person name="Lowry S."/>
            <person name="LaButti K."/>
            <person name="Han J."/>
            <person name="Copeland A."/>
            <person name="Lindquist E."/>
            <person name="Barry K."/>
            <person name="Schmutz J."/>
            <person name="Baker S.E."/>
            <person name="Ciuffetti L.M."/>
            <person name="Grigoriev I.V."/>
            <person name="Zhong S."/>
            <person name="Turgeon B.G."/>
        </authorList>
    </citation>
    <scope>NUCLEOTIDE SEQUENCE [LARGE SCALE GENOMIC DNA]</scope>
    <source>
        <strain evidence="4">28A</strain>
    </source>
</reference>
<proteinExistence type="predicted"/>
<dbReference type="Pfam" id="PF15463">
    <property type="entry name" value="ECM11"/>
    <property type="match status" value="1"/>
</dbReference>
<feature type="non-terminal residue" evidence="3">
    <location>
        <position position="525"/>
    </location>
</feature>
<dbReference type="OrthoDB" id="5346740at2759"/>
<dbReference type="GeneID" id="19405443"/>
<dbReference type="HOGENOM" id="CLU_559051_0_0_1"/>
<feature type="region of interest" description="Disordered" evidence="1">
    <location>
        <begin position="297"/>
        <end position="364"/>
    </location>
</feature>
<evidence type="ECO:0000259" key="2">
    <source>
        <dbReference type="Pfam" id="PF15463"/>
    </source>
</evidence>
<dbReference type="eggNOG" id="ENOG502STPQ">
    <property type="taxonomic scope" value="Eukaryota"/>
</dbReference>
<dbReference type="PANTHER" id="PTHR28244:SF1">
    <property type="entry name" value="RNA POLYMERASE I-SPECIFIC TRANSCRIPTION INITIATION FACTOR RRN11"/>
    <property type="match status" value="1"/>
</dbReference>
<name>R0K6A3_EXST2</name>
<feature type="region of interest" description="Disordered" evidence="1">
    <location>
        <begin position="172"/>
        <end position="212"/>
    </location>
</feature>
<accession>R0K6A3</accession>
<dbReference type="AlphaFoldDB" id="R0K6A3"/>
<feature type="domain" description="Extracellular mutant protein 11 C-terminal" evidence="2">
    <location>
        <begin position="379"/>
        <end position="510"/>
    </location>
</feature>
<evidence type="ECO:0000313" key="3">
    <source>
        <dbReference type="EMBL" id="EOA83857.1"/>
    </source>
</evidence>
<keyword evidence="4" id="KW-1185">Reference proteome</keyword>
<dbReference type="InterPro" id="IPR029178">
    <property type="entry name" value="Ecm11_C"/>
</dbReference>
<evidence type="ECO:0000313" key="4">
    <source>
        <dbReference type="Proteomes" id="UP000016935"/>
    </source>
</evidence>
<dbReference type="GO" id="GO:0001164">
    <property type="term" value="F:RNA polymerase I core promoter sequence-specific DNA binding"/>
    <property type="evidence" value="ECO:0007669"/>
    <property type="project" value="TreeGrafter"/>
</dbReference>
<feature type="region of interest" description="Disordered" evidence="1">
    <location>
        <begin position="503"/>
        <end position="525"/>
    </location>
</feature>
<gene>
    <name evidence="3" type="ORF">SETTUDRAFT_81494</name>
</gene>
<evidence type="ECO:0000256" key="1">
    <source>
        <dbReference type="SAM" id="MobiDB-lite"/>
    </source>
</evidence>
<dbReference type="RefSeq" id="XP_008028200.1">
    <property type="nucleotide sequence ID" value="XM_008030009.1"/>
</dbReference>
<feature type="region of interest" description="Disordered" evidence="1">
    <location>
        <begin position="1"/>
        <end position="86"/>
    </location>
</feature>
<feature type="compositionally biased region" description="Low complexity" evidence="1">
    <location>
        <begin position="44"/>
        <end position="53"/>
    </location>
</feature>
<dbReference type="Proteomes" id="UP000016935">
    <property type="component" value="Unassembled WGS sequence"/>
</dbReference>
<feature type="compositionally biased region" description="Polar residues" evidence="1">
    <location>
        <begin position="308"/>
        <end position="336"/>
    </location>
</feature>
<dbReference type="GO" id="GO:0070860">
    <property type="term" value="C:RNA polymerase I core factor complex"/>
    <property type="evidence" value="ECO:0007669"/>
    <property type="project" value="TreeGrafter"/>
</dbReference>
<dbReference type="EMBL" id="KB908814">
    <property type="protein sequence ID" value="EOA83857.1"/>
    <property type="molecule type" value="Genomic_DNA"/>
</dbReference>
<dbReference type="GO" id="GO:0017025">
    <property type="term" value="F:TBP-class protein binding"/>
    <property type="evidence" value="ECO:0007669"/>
    <property type="project" value="TreeGrafter"/>
</dbReference>
<dbReference type="GO" id="GO:0042790">
    <property type="term" value="P:nucleolar large rRNA transcription by RNA polymerase I"/>
    <property type="evidence" value="ECO:0007669"/>
    <property type="project" value="TreeGrafter"/>
</dbReference>
<protein>
    <recommendedName>
        <fullName evidence="2">Extracellular mutant protein 11 C-terminal domain-containing protein</fullName>
    </recommendedName>
</protein>
<feature type="non-terminal residue" evidence="3">
    <location>
        <position position="1"/>
    </location>
</feature>
<dbReference type="InterPro" id="IPR053029">
    <property type="entry name" value="RNA_pol_I-specific_init_factor"/>
</dbReference>
<organism evidence="3 4">
    <name type="scientific">Exserohilum turcicum (strain 28A)</name>
    <name type="common">Northern leaf blight fungus</name>
    <name type="synonym">Setosphaeria turcica</name>
    <dbReference type="NCBI Taxonomy" id="671987"/>
    <lineage>
        <taxon>Eukaryota</taxon>
        <taxon>Fungi</taxon>
        <taxon>Dikarya</taxon>
        <taxon>Ascomycota</taxon>
        <taxon>Pezizomycotina</taxon>
        <taxon>Dothideomycetes</taxon>
        <taxon>Pleosporomycetidae</taxon>
        <taxon>Pleosporales</taxon>
        <taxon>Pleosporineae</taxon>
        <taxon>Pleosporaceae</taxon>
        <taxon>Exserohilum</taxon>
    </lineage>
</organism>
<reference evidence="3 4" key="1">
    <citation type="journal article" date="2012" name="PLoS Pathog.">
        <title>Diverse lifestyles and strategies of plant pathogenesis encoded in the genomes of eighteen Dothideomycetes fungi.</title>
        <authorList>
            <person name="Ohm R.A."/>
            <person name="Feau N."/>
            <person name="Henrissat B."/>
            <person name="Schoch C.L."/>
            <person name="Horwitz B.A."/>
            <person name="Barry K.W."/>
            <person name="Condon B.J."/>
            <person name="Copeland A.C."/>
            <person name="Dhillon B."/>
            <person name="Glaser F."/>
            <person name="Hesse C.N."/>
            <person name="Kosti I."/>
            <person name="LaButti K."/>
            <person name="Lindquist E.A."/>
            <person name="Lucas S."/>
            <person name="Salamov A.A."/>
            <person name="Bradshaw R.E."/>
            <person name="Ciuffetti L."/>
            <person name="Hamelin R.C."/>
            <person name="Kema G.H.J."/>
            <person name="Lawrence C."/>
            <person name="Scott J.A."/>
            <person name="Spatafora J.W."/>
            <person name="Turgeon B.G."/>
            <person name="de Wit P.J.G.M."/>
            <person name="Zhong S."/>
            <person name="Goodwin S.B."/>
            <person name="Grigoriev I.V."/>
        </authorList>
    </citation>
    <scope>NUCLEOTIDE SEQUENCE [LARGE SCALE GENOMIC DNA]</scope>
    <source>
        <strain evidence="4">28A</strain>
    </source>
</reference>
<dbReference type="STRING" id="671987.R0K6A3"/>
<dbReference type="PANTHER" id="PTHR28244">
    <property type="entry name" value="RNA POLYMERASE I-SPECIFIC TRANSCRIPTION INITIATION FACTOR RRN11"/>
    <property type="match status" value="1"/>
</dbReference>
<sequence>APANAQPVPKSERQAVGANARVSMKNGLPSQRSTPAPGALARGSANAQNSSAALQYPPQRVQSAQDHGLKRDPYDTDAESLDTTIDHSAVQVQDSQQRELQYQEHEPIYDVGAGGVADQGILSSQGSEILYGDENHMIMPEDEQFLKDQGLHEYPYEQKLEFLHNMRRKGLRTIEGDSYPPTTDGEPSELEGGQEPSSDYRHGHVHNAPSSQYPNIKYERAEPNGPYATHQQKLHMPVPQQNLQNSSHILEHSARLREQQRMNAPSVQHVRQDFQHHNIVPQPSQPPTYSQANAGVAAFPMHPKPPRNTYSQANHQQYSQRPQSGPSRVQFQSQYTKPVEPPAPPERASSAYAKSEQTAYPMPFEQPPLDELEGIQIEDYEPETLFKMKYETLRNESFDTDPRAFRAVLTEEDLQKPLVERLVLVQKNLEADQQSEFFQSLPTAEWEDAGDWFLDQFQSIIQRMKQARQKKRKLAQGFEEEMEERYKHVAKKQLQVEQALDKMKAQGESLVPRSPKPSKSPRSKR</sequence>